<evidence type="ECO:0000256" key="2">
    <source>
        <dbReference type="SAM" id="Phobius"/>
    </source>
</evidence>
<gene>
    <name evidence="3" type="ORF">GF339_14485</name>
</gene>
<reference evidence="3" key="1">
    <citation type="submission" date="2019-11" db="EMBL/GenBank/DDBJ databases">
        <title>Microbial mats filling the niche in hypersaline microbial mats.</title>
        <authorList>
            <person name="Wong H.L."/>
            <person name="Macleod F.I."/>
            <person name="White R.A. III"/>
            <person name="Burns B.P."/>
        </authorList>
    </citation>
    <scope>NUCLEOTIDE SEQUENCE</scope>
    <source>
        <strain evidence="3">Rbin_158</strain>
    </source>
</reference>
<keyword evidence="2" id="KW-1133">Transmembrane helix</keyword>
<keyword evidence="2" id="KW-0812">Transmembrane</keyword>
<name>A0A9D5JX68_9BACT</name>
<dbReference type="Gene3D" id="1.10.287.1490">
    <property type="match status" value="1"/>
</dbReference>
<dbReference type="EMBL" id="WJJP01000471">
    <property type="protein sequence ID" value="MBD3325789.1"/>
    <property type="molecule type" value="Genomic_DNA"/>
</dbReference>
<comment type="caution">
    <text evidence="3">The sequence shown here is derived from an EMBL/GenBank/DDBJ whole genome shotgun (WGS) entry which is preliminary data.</text>
</comment>
<dbReference type="Proteomes" id="UP000649604">
    <property type="component" value="Unassembled WGS sequence"/>
</dbReference>
<evidence type="ECO:0000256" key="1">
    <source>
        <dbReference type="SAM" id="Coils"/>
    </source>
</evidence>
<accession>A0A9D5JX68</accession>
<sequence>MEKKSLLFAVLFCITAVTTGIGFYLWYEKNQATLTKQERIDQLTRDLQDSQQEMAEFEEQTRRLEQEKERLESMIELQNTRDVSLENGYKIQIASLQKELENAELRIKDLTQKFNQALKTSPPEINAQLQRLQAEVTERQATIDDLSAQLAAQQEKAQQLAQERTQLKQEIERLQAEVDERQATVADLTAQLASQQEETEQVAQERTRLEQEIQRLQTEITE</sequence>
<feature type="coiled-coil region" evidence="1">
    <location>
        <begin position="33"/>
        <end position="219"/>
    </location>
</feature>
<organism evidence="3 4">
    <name type="scientific">candidate division KSB3 bacterium</name>
    <dbReference type="NCBI Taxonomy" id="2044937"/>
    <lineage>
        <taxon>Bacteria</taxon>
        <taxon>candidate division KSB3</taxon>
    </lineage>
</organism>
<keyword evidence="1" id="KW-0175">Coiled coil</keyword>
<proteinExistence type="predicted"/>
<feature type="non-terminal residue" evidence="3">
    <location>
        <position position="222"/>
    </location>
</feature>
<keyword evidence="2" id="KW-0472">Membrane</keyword>
<feature type="transmembrane region" description="Helical" evidence="2">
    <location>
        <begin position="6"/>
        <end position="27"/>
    </location>
</feature>
<dbReference type="AlphaFoldDB" id="A0A9D5JX68"/>
<protein>
    <submittedName>
        <fullName evidence="3">Uncharacterized protein</fullName>
    </submittedName>
</protein>
<evidence type="ECO:0000313" key="4">
    <source>
        <dbReference type="Proteomes" id="UP000649604"/>
    </source>
</evidence>
<evidence type="ECO:0000313" key="3">
    <source>
        <dbReference type="EMBL" id="MBD3325789.1"/>
    </source>
</evidence>